<keyword evidence="2" id="KW-0472">Membrane</keyword>
<keyword evidence="1 4" id="KW-0413">Isomerase</keyword>
<feature type="domain" description="PpiC" evidence="3">
    <location>
        <begin position="205"/>
        <end position="302"/>
    </location>
</feature>
<dbReference type="RefSeq" id="WP_015358203.1">
    <property type="nucleotide sequence ID" value="NZ_CP014672.1"/>
</dbReference>
<dbReference type="Proteomes" id="UP000092971">
    <property type="component" value="Chromosome"/>
</dbReference>
<dbReference type="Gene3D" id="3.10.50.40">
    <property type="match status" value="1"/>
</dbReference>
<dbReference type="SUPFAM" id="SSF109998">
    <property type="entry name" value="Triger factor/SurA peptide-binding domain-like"/>
    <property type="match status" value="1"/>
</dbReference>
<keyword evidence="1" id="KW-0697">Rotamase</keyword>
<dbReference type="Gene3D" id="1.10.4030.10">
    <property type="entry name" value="Porin chaperone SurA, peptide-binding domain"/>
    <property type="match status" value="1"/>
</dbReference>
<dbReference type="PANTHER" id="PTHR47245">
    <property type="entry name" value="PEPTIDYLPROLYL ISOMERASE"/>
    <property type="match status" value="1"/>
</dbReference>
<sequence length="350" mass="40464">MAAKSKAKTKANTKPKVKKQLTTDMKIFIVVCTVVTLILAAAIVYIAMPKDIAVVNKNRITNAEFKFYFSRAYQQYAIYYILGQIDENSLVELAKQQALNNAVEVEYLLQEAEKENFTVSDDELETSWNEFDTSLKNQAQELSISINTLSRQVYGIRYEKLKDIYKNMVKAQKYYEKIMDGMEVNEDELKAYYEENKDSFDYNTVRHILIKCDEDAEESVVEEKRKTAQSILDRINSGEDFAELAKKYSEDDGTKENGGLYEIKKNDTSTVEEFKEWAFSHKVGDTGIVKTKFGFHVMKLEKVTDTFEELKDEVEESYKLNKYQTAFTEALNSGEYKIEVKDAYYDFTGI</sequence>
<accession>A0A1B1YAY1</accession>
<protein>
    <submittedName>
        <fullName evidence="4">Peptidylprolyl isomerase</fullName>
    </submittedName>
</protein>
<dbReference type="SUPFAM" id="SSF54534">
    <property type="entry name" value="FKBP-like"/>
    <property type="match status" value="1"/>
</dbReference>
<keyword evidence="2" id="KW-1133">Transmembrane helix</keyword>
<evidence type="ECO:0000313" key="5">
    <source>
        <dbReference type="Proteomes" id="UP000092971"/>
    </source>
</evidence>
<dbReference type="InterPro" id="IPR027304">
    <property type="entry name" value="Trigger_fact/SurA_dom_sf"/>
</dbReference>
<dbReference type="InterPro" id="IPR000297">
    <property type="entry name" value="PPIase_PpiC"/>
</dbReference>
<gene>
    <name evidence="4" type="ORF">CSTERTH_02230</name>
</gene>
<organism evidence="4 5">
    <name type="scientific">Thermoclostridium stercorarium subsp. thermolacticum DSM 2910</name>
    <dbReference type="NCBI Taxonomy" id="1121336"/>
    <lineage>
        <taxon>Bacteria</taxon>
        <taxon>Bacillati</taxon>
        <taxon>Bacillota</taxon>
        <taxon>Clostridia</taxon>
        <taxon>Eubacteriales</taxon>
        <taxon>Oscillospiraceae</taxon>
        <taxon>Thermoclostridium</taxon>
    </lineage>
</organism>
<reference evidence="4 5" key="1">
    <citation type="submission" date="2016-02" db="EMBL/GenBank/DDBJ databases">
        <title>Comparison of Clostridium stercorarium subspecies using comparative genomics and transcriptomics.</title>
        <authorList>
            <person name="Schellenberg J."/>
            <person name="Thallinger G."/>
            <person name="Levin D.B."/>
            <person name="Zhang X."/>
            <person name="Alvare G."/>
            <person name="Fristensky B."/>
            <person name="Sparling R."/>
        </authorList>
    </citation>
    <scope>NUCLEOTIDE SEQUENCE [LARGE SCALE GENOMIC DNA]</scope>
    <source>
        <strain evidence="4 5">DSM 2910</strain>
    </source>
</reference>
<name>A0A1B1YAY1_THEST</name>
<proteinExistence type="predicted"/>
<dbReference type="PROSITE" id="PS50198">
    <property type="entry name" value="PPIC_PPIASE_2"/>
    <property type="match status" value="1"/>
</dbReference>
<dbReference type="PANTHER" id="PTHR47245:SF2">
    <property type="entry name" value="PEPTIDYL-PROLYL CIS-TRANS ISOMERASE HP_0175-RELATED"/>
    <property type="match status" value="1"/>
</dbReference>
<dbReference type="InterPro" id="IPR050245">
    <property type="entry name" value="PrsA_foldase"/>
</dbReference>
<dbReference type="InterPro" id="IPR046357">
    <property type="entry name" value="PPIase_dom_sf"/>
</dbReference>
<dbReference type="Pfam" id="PF13616">
    <property type="entry name" value="Rotamase_3"/>
    <property type="match status" value="1"/>
</dbReference>
<dbReference type="AlphaFoldDB" id="A0A1B1YAY1"/>
<dbReference type="EMBL" id="CP014672">
    <property type="protein sequence ID" value="ANW97937.1"/>
    <property type="molecule type" value="Genomic_DNA"/>
</dbReference>
<keyword evidence="2" id="KW-0812">Transmembrane</keyword>
<evidence type="ECO:0000256" key="2">
    <source>
        <dbReference type="SAM" id="Phobius"/>
    </source>
</evidence>
<evidence type="ECO:0000313" key="4">
    <source>
        <dbReference type="EMBL" id="ANW97937.1"/>
    </source>
</evidence>
<dbReference type="GO" id="GO:0003755">
    <property type="term" value="F:peptidyl-prolyl cis-trans isomerase activity"/>
    <property type="evidence" value="ECO:0007669"/>
    <property type="project" value="UniProtKB-KW"/>
</dbReference>
<evidence type="ECO:0000256" key="1">
    <source>
        <dbReference type="PROSITE-ProRule" id="PRU00278"/>
    </source>
</evidence>
<dbReference type="OrthoDB" id="14196at2"/>
<dbReference type="Pfam" id="PF13624">
    <property type="entry name" value="SurA_N_3"/>
    <property type="match status" value="1"/>
</dbReference>
<evidence type="ECO:0000259" key="3">
    <source>
        <dbReference type="PROSITE" id="PS50198"/>
    </source>
</evidence>
<feature type="transmembrane region" description="Helical" evidence="2">
    <location>
        <begin position="27"/>
        <end position="48"/>
    </location>
</feature>